<dbReference type="Pfam" id="PF09997">
    <property type="entry name" value="DUF2238"/>
    <property type="match status" value="1"/>
</dbReference>
<feature type="transmembrane region" description="Helical" evidence="1">
    <location>
        <begin position="91"/>
        <end position="113"/>
    </location>
</feature>
<evidence type="ECO:0000256" key="1">
    <source>
        <dbReference type="SAM" id="Phobius"/>
    </source>
</evidence>
<sequence length="152" mass="17034">MGLAAIGYSFLIALPAWVFRELRDRRELLQFQTALATGMALNGIGSLGAWGLYKYGFDYDKLVHFVFPALMVYFGARLLRIRSGKPVITMALLTAVIVMASGVAWEYIEYFFASYFHFGFFGTLFDPDSIRDLLANMAGVIAALIYLISYPD</sequence>
<reference evidence="2 3" key="1">
    <citation type="journal article" date="2016" name="Nat. Commun.">
        <title>Thousands of microbial genomes shed light on interconnected biogeochemical processes in an aquifer system.</title>
        <authorList>
            <person name="Anantharaman K."/>
            <person name="Brown C.T."/>
            <person name="Hug L.A."/>
            <person name="Sharon I."/>
            <person name="Castelle C.J."/>
            <person name="Probst A.J."/>
            <person name="Thomas B.C."/>
            <person name="Singh A."/>
            <person name="Wilkins M.J."/>
            <person name="Karaoz U."/>
            <person name="Brodie E.L."/>
            <person name="Williams K.H."/>
            <person name="Hubbard S.S."/>
            <person name="Banfield J.F."/>
        </authorList>
    </citation>
    <scope>NUCLEOTIDE SEQUENCE [LARGE SCALE GENOMIC DNA]</scope>
</reference>
<dbReference type="AlphaFoldDB" id="A0A1F8GRQ7"/>
<feature type="transmembrane region" description="Helical" evidence="1">
    <location>
        <begin position="6"/>
        <end position="22"/>
    </location>
</feature>
<dbReference type="Proteomes" id="UP000178444">
    <property type="component" value="Unassembled WGS sequence"/>
</dbReference>
<evidence type="ECO:0008006" key="4">
    <source>
        <dbReference type="Google" id="ProtNLM"/>
    </source>
</evidence>
<name>A0A1F8GRQ7_9BACT</name>
<feature type="transmembrane region" description="Helical" evidence="1">
    <location>
        <begin position="62"/>
        <end position="79"/>
    </location>
</feature>
<dbReference type="InterPro" id="IPR014509">
    <property type="entry name" value="YjdF-like"/>
</dbReference>
<proteinExistence type="predicted"/>
<dbReference type="EMBL" id="MGKO01000012">
    <property type="protein sequence ID" value="OGN27338.1"/>
    <property type="molecule type" value="Genomic_DNA"/>
</dbReference>
<feature type="transmembrane region" description="Helical" evidence="1">
    <location>
        <begin position="133"/>
        <end position="150"/>
    </location>
</feature>
<gene>
    <name evidence="2" type="ORF">A2941_01830</name>
</gene>
<evidence type="ECO:0000313" key="2">
    <source>
        <dbReference type="EMBL" id="OGN27338.1"/>
    </source>
</evidence>
<feature type="transmembrane region" description="Helical" evidence="1">
    <location>
        <begin position="34"/>
        <end position="56"/>
    </location>
</feature>
<keyword evidence="1" id="KW-0812">Transmembrane</keyword>
<comment type="caution">
    <text evidence="2">The sequence shown here is derived from an EMBL/GenBank/DDBJ whole genome shotgun (WGS) entry which is preliminary data.</text>
</comment>
<keyword evidence="1" id="KW-0472">Membrane</keyword>
<keyword evidence="1" id="KW-1133">Transmembrane helix</keyword>
<organism evidence="2 3">
    <name type="scientific">Candidatus Yanofskybacteria bacterium RIFCSPLOWO2_01_FULL_49_17</name>
    <dbReference type="NCBI Taxonomy" id="1802700"/>
    <lineage>
        <taxon>Bacteria</taxon>
        <taxon>Candidatus Yanofskyibacteriota</taxon>
    </lineage>
</organism>
<evidence type="ECO:0000313" key="3">
    <source>
        <dbReference type="Proteomes" id="UP000178444"/>
    </source>
</evidence>
<protein>
    <recommendedName>
        <fullName evidence="4">VanZ-like domain-containing protein</fullName>
    </recommendedName>
</protein>
<accession>A0A1F8GRQ7</accession>